<reference evidence="1" key="2">
    <citation type="journal article" date="2022" name="New Phytol.">
        <title>Evolutionary transition to the ectomycorrhizal habit in the genomes of a hyperdiverse lineage of mushroom-forming fungi.</title>
        <authorList>
            <person name="Looney B."/>
            <person name="Miyauchi S."/>
            <person name="Morin E."/>
            <person name="Drula E."/>
            <person name="Courty P.E."/>
            <person name="Kohler A."/>
            <person name="Kuo A."/>
            <person name="LaButti K."/>
            <person name="Pangilinan J."/>
            <person name="Lipzen A."/>
            <person name="Riley R."/>
            <person name="Andreopoulos W."/>
            <person name="He G."/>
            <person name="Johnson J."/>
            <person name="Nolan M."/>
            <person name="Tritt A."/>
            <person name="Barry K.W."/>
            <person name="Grigoriev I.V."/>
            <person name="Nagy L.G."/>
            <person name="Hibbett D."/>
            <person name="Henrissat B."/>
            <person name="Matheny P.B."/>
            <person name="Labbe J."/>
            <person name="Martin F.M."/>
        </authorList>
    </citation>
    <scope>NUCLEOTIDE SEQUENCE</scope>
    <source>
        <strain evidence="1">HHB10654</strain>
    </source>
</reference>
<name>A0ACB8SZI0_9AGAM</name>
<evidence type="ECO:0000313" key="2">
    <source>
        <dbReference type="Proteomes" id="UP000814140"/>
    </source>
</evidence>
<sequence>MLSSDNRISYSKERLLWLSKRYLEMLRTPVSRLPPEVLERIFSFCTFLEPPSMREFSEGSYDLGWIKISHVCRSWRQISMNFAALWTDIAAPYLPERWVFEMLARSKNAPLSLMLYMSKHPPMPESPVLRHIIGPRIVPRLRHLKLDYSEAGRYGDTTIHILRQHVSAPLLESLSISGRSEYILPEDIFSSDTPSLRTLRLRQCLLPWDAPLLFHIAHLDIELSKNSVMTSDLGYIDLYQRMSFALERMSKLETLGLHNVFPMGDDGALIHLPQRLSELTLGGAPRPCIEFASHLVIPRTTHTHIFIDGSGSLNLTSLLAQFGGPSRPPRTLLIDLSLSSDFSLQLWDERRDRLSVQSHTAYFTLDVGRSTARRAPDSYHFGSLCDGLCMDELTDVFFEANLSRTWMPHRWLETFRGVGKVESLYVRGTRAAASVFYAMRVHRDFEDMSPDAVLFPSLKIFGLCDVDLEFMVEGLTGCFPFYEVLCAALDKRFLLGLPIKRLILPEEYAGSSWMKGMKELYELPDDITYDPHLEKEPRSRPLTSL</sequence>
<protein>
    <submittedName>
        <fullName evidence="1">Uncharacterized protein</fullName>
    </submittedName>
</protein>
<dbReference type="Proteomes" id="UP000814140">
    <property type="component" value="Unassembled WGS sequence"/>
</dbReference>
<dbReference type="EMBL" id="MU277213">
    <property type="protein sequence ID" value="KAI0061261.1"/>
    <property type="molecule type" value="Genomic_DNA"/>
</dbReference>
<gene>
    <name evidence="1" type="ORF">BV25DRAFT_1916945</name>
</gene>
<organism evidence="1 2">
    <name type="scientific">Artomyces pyxidatus</name>
    <dbReference type="NCBI Taxonomy" id="48021"/>
    <lineage>
        <taxon>Eukaryota</taxon>
        <taxon>Fungi</taxon>
        <taxon>Dikarya</taxon>
        <taxon>Basidiomycota</taxon>
        <taxon>Agaricomycotina</taxon>
        <taxon>Agaricomycetes</taxon>
        <taxon>Russulales</taxon>
        <taxon>Auriscalpiaceae</taxon>
        <taxon>Artomyces</taxon>
    </lineage>
</organism>
<comment type="caution">
    <text evidence="1">The sequence shown here is derived from an EMBL/GenBank/DDBJ whole genome shotgun (WGS) entry which is preliminary data.</text>
</comment>
<reference evidence="1" key="1">
    <citation type="submission" date="2021-03" db="EMBL/GenBank/DDBJ databases">
        <authorList>
            <consortium name="DOE Joint Genome Institute"/>
            <person name="Ahrendt S."/>
            <person name="Looney B.P."/>
            <person name="Miyauchi S."/>
            <person name="Morin E."/>
            <person name="Drula E."/>
            <person name="Courty P.E."/>
            <person name="Chicoki N."/>
            <person name="Fauchery L."/>
            <person name="Kohler A."/>
            <person name="Kuo A."/>
            <person name="Labutti K."/>
            <person name="Pangilinan J."/>
            <person name="Lipzen A."/>
            <person name="Riley R."/>
            <person name="Andreopoulos W."/>
            <person name="He G."/>
            <person name="Johnson J."/>
            <person name="Barry K.W."/>
            <person name="Grigoriev I.V."/>
            <person name="Nagy L."/>
            <person name="Hibbett D."/>
            <person name="Henrissat B."/>
            <person name="Matheny P.B."/>
            <person name="Labbe J."/>
            <person name="Martin F."/>
        </authorList>
    </citation>
    <scope>NUCLEOTIDE SEQUENCE</scope>
    <source>
        <strain evidence="1">HHB10654</strain>
    </source>
</reference>
<evidence type="ECO:0000313" key="1">
    <source>
        <dbReference type="EMBL" id="KAI0061261.1"/>
    </source>
</evidence>
<accession>A0ACB8SZI0</accession>
<keyword evidence="2" id="KW-1185">Reference proteome</keyword>
<proteinExistence type="predicted"/>